<name>A0A8K0EQV6_BRALA</name>
<keyword evidence="2" id="KW-1185">Reference proteome</keyword>
<dbReference type="Proteomes" id="UP000838412">
    <property type="component" value="Chromosome 5"/>
</dbReference>
<sequence length="75" mass="8461">MFSDRPKARDDTEHPKELRIVSSWSPVYSNLGYGLGLDECVTTSEKLTRHHDRRFGPIALSKCDYGLMANVDCSS</sequence>
<evidence type="ECO:0000313" key="2">
    <source>
        <dbReference type="Proteomes" id="UP000838412"/>
    </source>
</evidence>
<dbReference type="AlphaFoldDB" id="A0A8K0EQV6"/>
<proteinExistence type="predicted"/>
<organism evidence="1 2">
    <name type="scientific">Branchiostoma lanceolatum</name>
    <name type="common">Common lancelet</name>
    <name type="synonym">Amphioxus lanceolatum</name>
    <dbReference type="NCBI Taxonomy" id="7740"/>
    <lineage>
        <taxon>Eukaryota</taxon>
        <taxon>Metazoa</taxon>
        <taxon>Chordata</taxon>
        <taxon>Cephalochordata</taxon>
        <taxon>Leptocardii</taxon>
        <taxon>Amphioxiformes</taxon>
        <taxon>Branchiostomatidae</taxon>
        <taxon>Branchiostoma</taxon>
    </lineage>
</organism>
<accession>A0A8K0EQV6</accession>
<evidence type="ECO:0000313" key="1">
    <source>
        <dbReference type="EMBL" id="CAH1265290.1"/>
    </source>
</evidence>
<gene>
    <name evidence="1" type="primary">Hypp3154</name>
    <name evidence="1" type="ORF">BLAG_LOCUS19329</name>
</gene>
<reference evidence="1" key="1">
    <citation type="submission" date="2022-01" db="EMBL/GenBank/DDBJ databases">
        <authorList>
            <person name="Braso-Vives M."/>
        </authorList>
    </citation>
    <scope>NUCLEOTIDE SEQUENCE</scope>
</reference>
<dbReference type="EMBL" id="OV696690">
    <property type="protein sequence ID" value="CAH1265290.1"/>
    <property type="molecule type" value="Genomic_DNA"/>
</dbReference>
<protein>
    <submittedName>
        <fullName evidence="1">Hypp3154 protein</fullName>
    </submittedName>
</protein>